<feature type="transmembrane region" description="Helical" evidence="5">
    <location>
        <begin position="45"/>
        <end position="62"/>
    </location>
</feature>
<keyword evidence="8" id="KW-1185">Reference proteome</keyword>
<dbReference type="GO" id="GO:0012505">
    <property type="term" value="C:endomembrane system"/>
    <property type="evidence" value="ECO:0007669"/>
    <property type="project" value="UniProtKB-SubCell"/>
</dbReference>
<dbReference type="Proteomes" id="UP000247781">
    <property type="component" value="Unassembled WGS sequence"/>
</dbReference>
<feature type="domain" description="DUF202" evidence="6">
    <location>
        <begin position="6"/>
        <end position="67"/>
    </location>
</feature>
<reference evidence="8" key="1">
    <citation type="submission" date="2018-05" db="EMBL/GenBank/DDBJ databases">
        <authorList>
            <person name="Deangelis K."/>
            <person name="Huntemann M."/>
            <person name="Clum A."/>
            <person name="Pillay M."/>
            <person name="Palaniappan K."/>
            <person name="Varghese N."/>
            <person name="Mikhailova N."/>
            <person name="Stamatis D."/>
            <person name="Reddy T."/>
            <person name="Daum C."/>
            <person name="Shapiro N."/>
            <person name="Ivanova N."/>
            <person name="Kyrpides N."/>
            <person name="Woyke T."/>
        </authorList>
    </citation>
    <scope>NUCLEOTIDE SEQUENCE [LARGE SCALE GENOMIC DNA]</scope>
    <source>
        <strain evidence="8">GAS496</strain>
    </source>
</reference>
<evidence type="ECO:0000256" key="1">
    <source>
        <dbReference type="ARBA" id="ARBA00004127"/>
    </source>
</evidence>
<organism evidence="7 8">
    <name type="scientific">Mycolicibacterium moriokaense</name>
    <dbReference type="NCBI Taxonomy" id="39691"/>
    <lineage>
        <taxon>Bacteria</taxon>
        <taxon>Bacillati</taxon>
        <taxon>Actinomycetota</taxon>
        <taxon>Actinomycetes</taxon>
        <taxon>Mycobacteriales</taxon>
        <taxon>Mycobacteriaceae</taxon>
        <taxon>Mycolicibacterium</taxon>
    </lineage>
</organism>
<evidence type="ECO:0000256" key="2">
    <source>
        <dbReference type="ARBA" id="ARBA00022692"/>
    </source>
</evidence>
<dbReference type="OrthoDB" id="3701077at2"/>
<dbReference type="InterPro" id="IPR003807">
    <property type="entry name" value="DUF202"/>
</dbReference>
<accession>A0A318HNQ0</accession>
<dbReference type="EMBL" id="QJJU01000003">
    <property type="protein sequence ID" value="PXX11085.1"/>
    <property type="molecule type" value="Genomic_DNA"/>
</dbReference>
<dbReference type="AlphaFoldDB" id="A0A318HNQ0"/>
<dbReference type="Pfam" id="PF02656">
    <property type="entry name" value="DUF202"/>
    <property type="match status" value="1"/>
</dbReference>
<evidence type="ECO:0000256" key="3">
    <source>
        <dbReference type="ARBA" id="ARBA00022989"/>
    </source>
</evidence>
<feature type="transmembrane region" description="Helical" evidence="5">
    <location>
        <begin position="21"/>
        <end position="39"/>
    </location>
</feature>
<evidence type="ECO:0000259" key="6">
    <source>
        <dbReference type="Pfam" id="PF02656"/>
    </source>
</evidence>
<name>A0A318HNQ0_9MYCO</name>
<sequence length="96" mass="10335">MNPPERPGLQAERTQLSWERNAFAFLGVGALPLLGHGPLTAERTVLVVVGALLALLAVWLGQRRAKRITVAPMIEVHLLGWATAGFATLLVVFNAL</sequence>
<evidence type="ECO:0000256" key="5">
    <source>
        <dbReference type="SAM" id="Phobius"/>
    </source>
</evidence>
<protein>
    <submittedName>
        <fullName evidence="7">Uncharacterized protein DUF202</fullName>
    </submittedName>
</protein>
<evidence type="ECO:0000313" key="7">
    <source>
        <dbReference type="EMBL" id="PXX11085.1"/>
    </source>
</evidence>
<evidence type="ECO:0000256" key="4">
    <source>
        <dbReference type="ARBA" id="ARBA00023136"/>
    </source>
</evidence>
<proteinExistence type="predicted"/>
<comment type="caution">
    <text evidence="7">The sequence shown here is derived from an EMBL/GenBank/DDBJ whole genome shotgun (WGS) entry which is preliminary data.</text>
</comment>
<keyword evidence="4 5" id="KW-0472">Membrane</keyword>
<gene>
    <name evidence="7" type="ORF">C8E89_103172</name>
</gene>
<feature type="transmembrane region" description="Helical" evidence="5">
    <location>
        <begin position="74"/>
        <end position="93"/>
    </location>
</feature>
<keyword evidence="3 5" id="KW-1133">Transmembrane helix</keyword>
<dbReference type="RefSeq" id="WP_110315170.1">
    <property type="nucleotide sequence ID" value="NZ_QJJU01000003.1"/>
</dbReference>
<evidence type="ECO:0000313" key="8">
    <source>
        <dbReference type="Proteomes" id="UP000247781"/>
    </source>
</evidence>
<reference evidence="7 8" key="2">
    <citation type="submission" date="2018-06" db="EMBL/GenBank/DDBJ databases">
        <title>Sequencing of bacterial isolates from soil warming experiment in Harvard Forest, Massachusetts, USA.</title>
        <authorList>
            <person name="Deangelis K.PhD."/>
        </authorList>
    </citation>
    <scope>NUCLEOTIDE SEQUENCE [LARGE SCALE GENOMIC DNA]</scope>
    <source>
        <strain evidence="7 8">GAS496</strain>
    </source>
</reference>
<comment type="subcellular location">
    <subcellularLocation>
        <location evidence="1">Endomembrane system</location>
        <topology evidence="1">Multi-pass membrane protein</topology>
    </subcellularLocation>
</comment>
<keyword evidence="2 5" id="KW-0812">Transmembrane</keyword>